<reference evidence="3" key="2">
    <citation type="submission" date="2014-04" db="EMBL/GenBank/DDBJ databases">
        <authorList>
            <person name="Xu Y.W."/>
            <person name="Yang Q."/>
        </authorList>
    </citation>
    <scope>NUCLEOTIDE SEQUENCE</scope>
    <source>
        <strain evidence="3">DSM 44626</strain>
    </source>
</reference>
<organism evidence="3">
    <name type="scientific">Mycobacterium triplex</name>
    <dbReference type="NCBI Taxonomy" id="47839"/>
    <lineage>
        <taxon>Bacteria</taxon>
        <taxon>Bacillati</taxon>
        <taxon>Actinomycetota</taxon>
        <taxon>Actinomycetes</taxon>
        <taxon>Mycobacteriales</taxon>
        <taxon>Mycobacteriaceae</taxon>
        <taxon>Mycobacterium</taxon>
        <taxon>Mycobacterium simiae complex</taxon>
    </lineage>
</organism>
<gene>
    <name evidence="3" type="ORF">BN973_03129</name>
</gene>
<feature type="signal peptide" evidence="1">
    <location>
        <begin position="1"/>
        <end position="28"/>
    </location>
</feature>
<dbReference type="STRING" id="47839.BN973_03129"/>
<proteinExistence type="predicted"/>
<evidence type="ECO:0000313" key="3">
    <source>
        <dbReference type="EMBL" id="CDO88759.1"/>
    </source>
</evidence>
<dbReference type="HOGENOM" id="CLU_135573_2_1_11"/>
<dbReference type="eggNOG" id="ENOG5032DFW">
    <property type="taxonomic scope" value="Bacteria"/>
</dbReference>
<reference evidence="3" key="1">
    <citation type="journal article" date="2014" name="Genome Announc.">
        <title>Draft Genome Sequence of Mycobacterium triplex DSM 44626.</title>
        <authorList>
            <person name="Sassi M."/>
            <person name="Croce O."/>
            <person name="Robert C."/>
            <person name="Raoult D."/>
            <person name="Drancourt M."/>
        </authorList>
    </citation>
    <scope>NUCLEOTIDE SEQUENCE [LARGE SCALE GENOMIC DNA]</scope>
    <source>
        <strain evidence="3">DSM 44626</strain>
    </source>
</reference>
<sequence length="113" mass="11288" precursor="true">MDGRCSVRPLLALLGAAAMIGLAATAHGDPDGGSGDAGFLATVRGAGITYTDSGQAVAFAKAVCGLIGAGKSGPELVHTLQRENPGLTTDHATLFVGIAAKYYCPQQLSNKSG</sequence>
<dbReference type="Pfam" id="PF05305">
    <property type="entry name" value="DUF732"/>
    <property type="match status" value="1"/>
</dbReference>
<dbReference type="AlphaFoldDB" id="A0A024JYZ6"/>
<evidence type="ECO:0000256" key="1">
    <source>
        <dbReference type="SAM" id="SignalP"/>
    </source>
</evidence>
<evidence type="ECO:0000259" key="2">
    <source>
        <dbReference type="Pfam" id="PF05305"/>
    </source>
</evidence>
<accession>A0A024JYZ6</accession>
<name>A0A024JYZ6_9MYCO</name>
<dbReference type="InterPro" id="IPR007969">
    <property type="entry name" value="DUF732"/>
</dbReference>
<dbReference type="Proteomes" id="UP000028880">
    <property type="component" value="Unassembled WGS sequence"/>
</dbReference>
<protein>
    <recommendedName>
        <fullName evidence="2">DUF732 domain-containing protein</fullName>
    </recommendedName>
</protein>
<feature type="domain" description="DUF732" evidence="2">
    <location>
        <begin position="36"/>
        <end position="106"/>
    </location>
</feature>
<keyword evidence="1" id="KW-0732">Signal</keyword>
<feature type="chain" id="PRO_5001531068" description="DUF732 domain-containing protein" evidence="1">
    <location>
        <begin position="29"/>
        <end position="113"/>
    </location>
</feature>
<dbReference type="EMBL" id="HG964446">
    <property type="protein sequence ID" value="CDO88759.1"/>
    <property type="molecule type" value="Genomic_DNA"/>
</dbReference>